<gene>
    <name evidence="2" type="ORF">PFISCL1PPCAC_27801</name>
</gene>
<accession>A0AAV5X3D8</accession>
<feature type="region of interest" description="Disordered" evidence="1">
    <location>
        <begin position="211"/>
        <end position="293"/>
    </location>
</feature>
<feature type="non-terminal residue" evidence="2">
    <location>
        <position position="511"/>
    </location>
</feature>
<dbReference type="EMBL" id="BTSY01000007">
    <property type="protein sequence ID" value="GMT36504.1"/>
    <property type="molecule type" value="Genomic_DNA"/>
</dbReference>
<dbReference type="Proteomes" id="UP001432322">
    <property type="component" value="Unassembled WGS sequence"/>
</dbReference>
<dbReference type="AlphaFoldDB" id="A0AAV5X3D8"/>
<comment type="caution">
    <text evidence="2">The sequence shown here is derived from an EMBL/GenBank/DDBJ whole genome shotgun (WGS) entry which is preliminary data.</text>
</comment>
<reference evidence="2" key="1">
    <citation type="submission" date="2023-10" db="EMBL/GenBank/DDBJ databases">
        <title>Genome assembly of Pristionchus species.</title>
        <authorList>
            <person name="Yoshida K."/>
            <person name="Sommer R.J."/>
        </authorList>
    </citation>
    <scope>NUCLEOTIDE SEQUENCE</scope>
    <source>
        <strain evidence="2">RS5133</strain>
    </source>
</reference>
<feature type="compositionally biased region" description="Low complexity" evidence="1">
    <location>
        <begin position="220"/>
        <end position="239"/>
    </location>
</feature>
<evidence type="ECO:0000313" key="2">
    <source>
        <dbReference type="EMBL" id="GMT36504.1"/>
    </source>
</evidence>
<feature type="compositionally biased region" description="Pro residues" evidence="1">
    <location>
        <begin position="251"/>
        <end position="269"/>
    </location>
</feature>
<name>A0AAV5X3D8_9BILA</name>
<evidence type="ECO:0000256" key="1">
    <source>
        <dbReference type="SAM" id="MobiDB-lite"/>
    </source>
</evidence>
<evidence type="ECO:0000313" key="3">
    <source>
        <dbReference type="Proteomes" id="UP001432322"/>
    </source>
</evidence>
<sequence length="511" mass="56138">ATALVRKAAVLVPVSHPNGVPLSSTVSKVPPPSATVPKKTLLSPTTSSSTATVATVPRTTAPSATVLIKTPTKLATVPLTTPPSLSSEMNVGSVRSVKMQGGKTVRMIKEAARSKATEEHATFEFNALREPTEAIVKASMNRMMRVTAPRRPSYDQDLGLTAFVPPPARRPNNLLKAVDGSKRHWDDPVFIKAPGGLLIKTRAPRAINTHLSASEAVPKTNPNGPNGTNGPNTPNGTNGSSAESIRSPQLPVQPAPLPRLKPPPTPLPPIVLRKEEKRAEPSTSRAPLSKKEDKRVNVPALWENTTQSTLRACTETIRHFVYQAPHSSHISHDMIFVMAEFLKPALVRMEQIENNEEFTNQEELESRAKIMLDRVAKQEDGKYSTDFLPIVKFARAFSTFASRFNRVSGRMQQAAAYDTSPAAAADAATYDDVLAADSKAPSTSFGCDGLLWSDGSIKEEADEDEEMEEFIIIDDYGRGRREGGEWRKEQEEVKRRKEEKRKKEEEEERKR</sequence>
<organism evidence="2 3">
    <name type="scientific">Pristionchus fissidentatus</name>
    <dbReference type="NCBI Taxonomy" id="1538716"/>
    <lineage>
        <taxon>Eukaryota</taxon>
        <taxon>Metazoa</taxon>
        <taxon>Ecdysozoa</taxon>
        <taxon>Nematoda</taxon>
        <taxon>Chromadorea</taxon>
        <taxon>Rhabditida</taxon>
        <taxon>Rhabditina</taxon>
        <taxon>Diplogasteromorpha</taxon>
        <taxon>Diplogasteroidea</taxon>
        <taxon>Neodiplogasteridae</taxon>
        <taxon>Pristionchus</taxon>
    </lineage>
</organism>
<feature type="region of interest" description="Disordered" evidence="1">
    <location>
        <begin position="23"/>
        <end position="52"/>
    </location>
</feature>
<feature type="region of interest" description="Disordered" evidence="1">
    <location>
        <begin position="481"/>
        <end position="511"/>
    </location>
</feature>
<protein>
    <submittedName>
        <fullName evidence="2">Uncharacterized protein</fullName>
    </submittedName>
</protein>
<keyword evidence="3" id="KW-1185">Reference proteome</keyword>
<feature type="compositionally biased region" description="Low complexity" evidence="1">
    <location>
        <begin position="43"/>
        <end position="52"/>
    </location>
</feature>
<proteinExistence type="predicted"/>
<feature type="non-terminal residue" evidence="2">
    <location>
        <position position="1"/>
    </location>
</feature>